<dbReference type="PANTHER" id="PTHR33931">
    <property type="entry name" value="HOLIN-LIKE PROTEIN CIDA-RELATED"/>
    <property type="match status" value="1"/>
</dbReference>
<feature type="transmembrane region" description="Helical" evidence="6">
    <location>
        <begin position="96"/>
        <end position="115"/>
    </location>
</feature>
<evidence type="ECO:0000313" key="7">
    <source>
        <dbReference type="EMBL" id="MDR6431723.1"/>
    </source>
</evidence>
<comment type="caution">
    <text evidence="7">The sequence shown here is derived from an EMBL/GenBank/DDBJ whole genome shotgun (WGS) entry which is preliminary data.</text>
</comment>
<reference evidence="7 8" key="1">
    <citation type="submission" date="2023-07" db="EMBL/GenBank/DDBJ databases">
        <title>Sorghum-associated microbial communities from plants grown in Nebraska, USA.</title>
        <authorList>
            <person name="Schachtman D."/>
        </authorList>
    </citation>
    <scope>NUCLEOTIDE SEQUENCE [LARGE SCALE GENOMIC DNA]</scope>
    <source>
        <strain evidence="7 8">DS1730</strain>
    </source>
</reference>
<dbReference type="Pfam" id="PF03788">
    <property type="entry name" value="LrgA"/>
    <property type="match status" value="1"/>
</dbReference>
<dbReference type="InterPro" id="IPR005538">
    <property type="entry name" value="LrgA/CidA"/>
</dbReference>
<dbReference type="EMBL" id="JAVDQT010000001">
    <property type="protein sequence ID" value="MDR6431723.1"/>
    <property type="molecule type" value="Genomic_DNA"/>
</dbReference>
<evidence type="ECO:0000256" key="5">
    <source>
        <dbReference type="ARBA" id="ARBA00023136"/>
    </source>
</evidence>
<evidence type="ECO:0000256" key="1">
    <source>
        <dbReference type="ARBA" id="ARBA00004651"/>
    </source>
</evidence>
<evidence type="ECO:0000256" key="3">
    <source>
        <dbReference type="ARBA" id="ARBA00022692"/>
    </source>
</evidence>
<evidence type="ECO:0000256" key="2">
    <source>
        <dbReference type="ARBA" id="ARBA00022475"/>
    </source>
</evidence>
<keyword evidence="2" id="KW-1003">Cell membrane</keyword>
<proteinExistence type="predicted"/>
<accession>A0ABU1M6N7</accession>
<keyword evidence="8" id="KW-1185">Reference proteome</keyword>
<dbReference type="Proteomes" id="UP001184614">
    <property type="component" value="Unassembled WGS sequence"/>
</dbReference>
<evidence type="ECO:0000256" key="4">
    <source>
        <dbReference type="ARBA" id="ARBA00022989"/>
    </source>
</evidence>
<gene>
    <name evidence="7" type="ORF">J2782_001428</name>
</gene>
<feature type="transmembrane region" description="Helical" evidence="6">
    <location>
        <begin position="70"/>
        <end position="89"/>
    </location>
</feature>
<evidence type="ECO:0000313" key="8">
    <source>
        <dbReference type="Proteomes" id="UP001184614"/>
    </source>
</evidence>
<keyword evidence="3 6" id="KW-0812">Transmembrane</keyword>
<keyword evidence="4 6" id="KW-1133">Transmembrane helix</keyword>
<protein>
    <submittedName>
        <fullName evidence="7">Holin-like protein</fullName>
    </submittedName>
</protein>
<keyword evidence="5 6" id="KW-0472">Membrane</keyword>
<name>A0ABU1M6N7_9HYPH</name>
<dbReference type="PANTHER" id="PTHR33931:SF2">
    <property type="entry name" value="HOLIN-LIKE PROTEIN CIDA"/>
    <property type="match status" value="1"/>
</dbReference>
<feature type="transmembrane region" description="Helical" evidence="6">
    <location>
        <begin position="121"/>
        <end position="147"/>
    </location>
</feature>
<sequence>MKSIHFWNGNAAPIVDSYHLHWNMTMSTHNLTVRFRYALHNSRLMQIATLFGFWLAGEAFVRLVGLPLPGGIVGMALVLALLLSGRISLFSMKRGAEWFLAEMLLFFVPAVLAVLEHQELLGMLGVKIMAVILVGTLTVMTVTALTVDMCYRLSVRYAAK</sequence>
<evidence type="ECO:0000256" key="6">
    <source>
        <dbReference type="SAM" id="Phobius"/>
    </source>
</evidence>
<comment type="subcellular location">
    <subcellularLocation>
        <location evidence="1">Cell membrane</location>
        <topology evidence="1">Multi-pass membrane protein</topology>
    </subcellularLocation>
</comment>
<organism evidence="7 8">
    <name type="scientific">Brucella pseudogrignonensis</name>
    <dbReference type="NCBI Taxonomy" id="419475"/>
    <lineage>
        <taxon>Bacteria</taxon>
        <taxon>Pseudomonadati</taxon>
        <taxon>Pseudomonadota</taxon>
        <taxon>Alphaproteobacteria</taxon>
        <taxon>Hyphomicrobiales</taxon>
        <taxon>Brucellaceae</taxon>
        <taxon>Brucella/Ochrobactrum group</taxon>
        <taxon>Brucella</taxon>
    </lineage>
</organism>